<comment type="caution">
    <text evidence="1">The sequence shown here is derived from an EMBL/GenBank/DDBJ whole genome shotgun (WGS) entry which is preliminary data.</text>
</comment>
<name>A0A7W9ZI85_NOVIT</name>
<protein>
    <submittedName>
        <fullName evidence="1">Uncharacterized protein</fullName>
    </submittedName>
</protein>
<proteinExistence type="predicted"/>
<keyword evidence="2" id="KW-1185">Reference proteome</keyword>
<dbReference type="Proteomes" id="UP000544872">
    <property type="component" value="Unassembled WGS sequence"/>
</dbReference>
<reference evidence="1 2" key="1">
    <citation type="submission" date="2020-08" db="EMBL/GenBank/DDBJ databases">
        <title>Genomic Encyclopedia of Type Strains, Phase IV (KMG-IV): sequencing the most valuable type-strain genomes for metagenomic binning, comparative biology and taxonomic classification.</title>
        <authorList>
            <person name="Goeker M."/>
        </authorList>
    </citation>
    <scope>NUCLEOTIDE SEQUENCE [LARGE SCALE GENOMIC DNA]</scope>
    <source>
        <strain evidence="1 2">DSM 11590</strain>
    </source>
</reference>
<dbReference type="AlphaFoldDB" id="A0A7W9ZI85"/>
<evidence type="ECO:0000313" key="2">
    <source>
        <dbReference type="Proteomes" id="UP000544872"/>
    </source>
</evidence>
<gene>
    <name evidence="1" type="ORF">FHS48_003419</name>
</gene>
<accession>A0A7W9ZI85</accession>
<organism evidence="1 2">
    <name type="scientific">Novispirillum itersonii</name>
    <name type="common">Aquaspirillum itersonii</name>
    <dbReference type="NCBI Taxonomy" id="189"/>
    <lineage>
        <taxon>Bacteria</taxon>
        <taxon>Pseudomonadati</taxon>
        <taxon>Pseudomonadota</taxon>
        <taxon>Alphaproteobacteria</taxon>
        <taxon>Rhodospirillales</taxon>
        <taxon>Novispirillaceae</taxon>
        <taxon>Novispirillum</taxon>
    </lineage>
</organism>
<sequence>MTDTATLSATRVGIARPNATNVFVSSQFGLLLVSHCSANVSSIPGATTVQINLPDNHPDFIVGTEYIVGGQLSEPPAEYIEPFVLKNAVFKGYGTGLLQNVGVFVGMIVKPE</sequence>
<evidence type="ECO:0000313" key="1">
    <source>
        <dbReference type="EMBL" id="MBB6211973.1"/>
    </source>
</evidence>
<dbReference type="EMBL" id="JACIIX010000015">
    <property type="protein sequence ID" value="MBB6211973.1"/>
    <property type="molecule type" value="Genomic_DNA"/>
</dbReference>
<dbReference type="RefSeq" id="WP_184265214.1">
    <property type="nucleotide sequence ID" value="NZ_JACIIX010000015.1"/>
</dbReference>